<feature type="transmembrane region" description="Helical" evidence="6">
    <location>
        <begin position="162"/>
        <end position="185"/>
    </location>
</feature>
<proteinExistence type="inferred from homology"/>
<reference evidence="9" key="1">
    <citation type="journal article" date="2017" name="Nat. Microbiol.">
        <title>Global analysis of biosynthetic gene clusters reveals vast potential of secondary metabolite production in Penicillium species.</title>
        <authorList>
            <person name="Nielsen J.C."/>
            <person name="Grijseels S."/>
            <person name="Prigent S."/>
            <person name="Ji B."/>
            <person name="Dainat J."/>
            <person name="Nielsen K.F."/>
            <person name="Frisvad J.C."/>
            <person name="Workman M."/>
            <person name="Nielsen J."/>
        </authorList>
    </citation>
    <scope>NUCLEOTIDE SEQUENCE [LARGE SCALE GENOMIC DNA]</scope>
    <source>
        <strain evidence="9">IBT 4502</strain>
    </source>
</reference>
<dbReference type="SUPFAM" id="SSF103473">
    <property type="entry name" value="MFS general substrate transporter"/>
    <property type="match status" value="1"/>
</dbReference>
<evidence type="ECO:0000256" key="3">
    <source>
        <dbReference type="ARBA" id="ARBA00022692"/>
    </source>
</evidence>
<keyword evidence="3 6" id="KW-0812">Transmembrane</keyword>
<dbReference type="InterPro" id="IPR011701">
    <property type="entry name" value="MFS"/>
</dbReference>
<name>A0A1V6NVY5_PENPO</name>
<feature type="transmembrane region" description="Helical" evidence="6">
    <location>
        <begin position="191"/>
        <end position="211"/>
    </location>
</feature>
<dbReference type="OrthoDB" id="5141738at2759"/>
<feature type="transmembrane region" description="Helical" evidence="6">
    <location>
        <begin position="298"/>
        <end position="320"/>
    </location>
</feature>
<keyword evidence="5 6" id="KW-0472">Membrane</keyword>
<dbReference type="EMBL" id="MDYM01000002">
    <property type="protein sequence ID" value="OQD68893.1"/>
    <property type="molecule type" value="Genomic_DNA"/>
</dbReference>
<dbReference type="PANTHER" id="PTHR23502">
    <property type="entry name" value="MAJOR FACILITATOR SUPERFAMILY"/>
    <property type="match status" value="1"/>
</dbReference>
<dbReference type="GO" id="GO:0022857">
    <property type="term" value="F:transmembrane transporter activity"/>
    <property type="evidence" value="ECO:0007669"/>
    <property type="project" value="InterPro"/>
</dbReference>
<evidence type="ECO:0000256" key="6">
    <source>
        <dbReference type="SAM" id="Phobius"/>
    </source>
</evidence>
<feature type="transmembrane region" description="Helical" evidence="6">
    <location>
        <begin position="259"/>
        <end position="278"/>
    </location>
</feature>
<evidence type="ECO:0000313" key="9">
    <source>
        <dbReference type="Proteomes" id="UP000191408"/>
    </source>
</evidence>
<gene>
    <name evidence="8" type="ORF">PENPOL_c002G04444</name>
</gene>
<dbReference type="InterPro" id="IPR036259">
    <property type="entry name" value="MFS_trans_sf"/>
</dbReference>
<dbReference type="Pfam" id="PF07690">
    <property type="entry name" value="MFS_1"/>
    <property type="match status" value="1"/>
</dbReference>
<feature type="domain" description="Major facilitator superfamily (MFS) profile" evidence="7">
    <location>
        <begin position="35"/>
        <end position="462"/>
    </location>
</feature>
<feature type="transmembrane region" description="Helical" evidence="6">
    <location>
        <begin position="433"/>
        <end position="453"/>
    </location>
</feature>
<evidence type="ECO:0000256" key="1">
    <source>
        <dbReference type="ARBA" id="ARBA00004651"/>
    </source>
</evidence>
<feature type="transmembrane region" description="Helical" evidence="6">
    <location>
        <begin position="103"/>
        <end position="122"/>
    </location>
</feature>
<evidence type="ECO:0000259" key="7">
    <source>
        <dbReference type="PROSITE" id="PS50850"/>
    </source>
</evidence>
<dbReference type="Proteomes" id="UP000191408">
    <property type="component" value="Unassembled WGS sequence"/>
</dbReference>
<feature type="transmembrane region" description="Helical" evidence="6">
    <location>
        <begin position="340"/>
        <end position="359"/>
    </location>
</feature>
<keyword evidence="9" id="KW-1185">Reference proteome</keyword>
<sequence>MVTQEIGISEAECASRSLSPVKKAVEFSKLRKTHIVVAGTIFAFNGSLGASLPSGSSSVIAEAFQISENDTRIVLLNSFYLVGFVVGPLFFGPLSECVGRRPVFIGTYLAYTCFTLACALSPTFAALLVFRFLAGVSGSAPNALLGGLYSDIYNEPNRRGRAMAIFMFTAIAGPMAGPLVSGFTVLLSWRWVFWVALIIAGAGVPVILLLPETYLPVLLEKDREMSHRVGGDQTHRVKAQFSPSKIFIRPFSMLLKEPIVSFTSLYLSVVYGILFLFFQAYPLTFKGLYGLSNSVNGLAFIPMIFGAFLGLCFVLVYASYHSKALAAGQPWASVEEYRRLPLACVGAPLLVVALFWLGWTSYKSIHPALPMMAGIFFGCGYLLVFTAMLNYLTDAYKESSASAQAAASATRAIMAVVLPFAATPMYTNLGIHWASSLLGFLVFALAWIPCAFIKYGRLIRQKSGIAVEPLG</sequence>
<evidence type="ECO:0000256" key="4">
    <source>
        <dbReference type="ARBA" id="ARBA00022989"/>
    </source>
</evidence>
<comment type="similarity">
    <text evidence="2">Belongs to the major facilitator superfamily.</text>
</comment>
<feature type="transmembrane region" description="Helical" evidence="6">
    <location>
        <begin position="371"/>
        <end position="393"/>
    </location>
</feature>
<evidence type="ECO:0000256" key="2">
    <source>
        <dbReference type="ARBA" id="ARBA00008335"/>
    </source>
</evidence>
<comment type="caution">
    <text evidence="8">The sequence shown here is derived from an EMBL/GenBank/DDBJ whole genome shotgun (WGS) entry which is preliminary data.</text>
</comment>
<dbReference type="GO" id="GO:0005886">
    <property type="term" value="C:plasma membrane"/>
    <property type="evidence" value="ECO:0007669"/>
    <property type="project" value="UniProtKB-SubCell"/>
</dbReference>
<dbReference type="STRING" id="60169.A0A1V6NVY5"/>
<comment type="subcellular location">
    <subcellularLocation>
        <location evidence="1">Cell membrane</location>
        <topology evidence="1">Multi-pass membrane protein</topology>
    </subcellularLocation>
</comment>
<dbReference type="PROSITE" id="PS50850">
    <property type="entry name" value="MFS"/>
    <property type="match status" value="1"/>
</dbReference>
<evidence type="ECO:0000313" key="8">
    <source>
        <dbReference type="EMBL" id="OQD68893.1"/>
    </source>
</evidence>
<dbReference type="AlphaFoldDB" id="A0A1V6NVY5"/>
<keyword evidence="4 6" id="KW-1133">Transmembrane helix</keyword>
<organism evidence="8 9">
    <name type="scientific">Penicillium polonicum</name>
    <dbReference type="NCBI Taxonomy" id="60169"/>
    <lineage>
        <taxon>Eukaryota</taxon>
        <taxon>Fungi</taxon>
        <taxon>Dikarya</taxon>
        <taxon>Ascomycota</taxon>
        <taxon>Pezizomycotina</taxon>
        <taxon>Eurotiomycetes</taxon>
        <taxon>Eurotiomycetidae</taxon>
        <taxon>Eurotiales</taxon>
        <taxon>Aspergillaceae</taxon>
        <taxon>Penicillium</taxon>
    </lineage>
</organism>
<dbReference type="PANTHER" id="PTHR23502:SF74">
    <property type="entry name" value="MAJOR FACILITATOR SUPERFAMILY (MFS) PROFILE DOMAIN-CONTAINING PROTEIN"/>
    <property type="match status" value="1"/>
</dbReference>
<feature type="transmembrane region" description="Helical" evidence="6">
    <location>
        <begin position="73"/>
        <end position="91"/>
    </location>
</feature>
<protein>
    <recommendedName>
        <fullName evidence="7">Major facilitator superfamily (MFS) profile domain-containing protein</fullName>
    </recommendedName>
</protein>
<accession>A0A1V6NVY5</accession>
<dbReference type="InterPro" id="IPR020846">
    <property type="entry name" value="MFS_dom"/>
</dbReference>
<dbReference type="Gene3D" id="1.20.1250.20">
    <property type="entry name" value="MFS general substrate transporter like domains"/>
    <property type="match status" value="1"/>
</dbReference>
<evidence type="ECO:0000256" key="5">
    <source>
        <dbReference type="ARBA" id="ARBA00023136"/>
    </source>
</evidence>
<dbReference type="FunFam" id="1.20.1250.20:FF:000082">
    <property type="entry name" value="MFS multidrug transporter, putative"/>
    <property type="match status" value="1"/>
</dbReference>
<feature type="transmembrane region" description="Helical" evidence="6">
    <location>
        <begin position="405"/>
        <end position="427"/>
    </location>
</feature>